<feature type="non-terminal residue" evidence="2">
    <location>
        <position position="262"/>
    </location>
</feature>
<dbReference type="Proteomes" id="UP001596435">
    <property type="component" value="Unassembled WGS sequence"/>
</dbReference>
<comment type="caution">
    <text evidence="2">The sequence shown here is derived from an EMBL/GenBank/DDBJ whole genome shotgun (WGS) entry which is preliminary data.</text>
</comment>
<feature type="compositionally biased region" description="Basic and acidic residues" evidence="1">
    <location>
        <begin position="8"/>
        <end position="34"/>
    </location>
</feature>
<keyword evidence="3" id="KW-1185">Reference proteome</keyword>
<reference evidence="3" key="1">
    <citation type="journal article" date="2019" name="Int. J. Syst. Evol. Microbiol.">
        <title>The Global Catalogue of Microorganisms (GCM) 10K type strain sequencing project: providing services to taxonomists for standard genome sequencing and annotation.</title>
        <authorList>
            <consortium name="The Broad Institute Genomics Platform"/>
            <consortium name="The Broad Institute Genome Sequencing Center for Infectious Disease"/>
            <person name="Wu L."/>
            <person name="Ma J."/>
        </authorList>
    </citation>
    <scope>NUCLEOTIDE SEQUENCE [LARGE SCALE GENOMIC DNA]</scope>
    <source>
        <strain evidence="3">CGMCC 1.12859</strain>
    </source>
</reference>
<evidence type="ECO:0000256" key="1">
    <source>
        <dbReference type="SAM" id="MobiDB-lite"/>
    </source>
</evidence>
<organism evidence="2 3">
    <name type="scientific">Kitasatospora paranensis</name>
    <dbReference type="NCBI Taxonomy" id="258053"/>
    <lineage>
        <taxon>Bacteria</taxon>
        <taxon>Bacillati</taxon>
        <taxon>Actinomycetota</taxon>
        <taxon>Actinomycetes</taxon>
        <taxon>Kitasatosporales</taxon>
        <taxon>Streptomycetaceae</taxon>
        <taxon>Kitasatospora</taxon>
    </lineage>
</organism>
<feature type="compositionally biased region" description="Low complexity" evidence="1">
    <location>
        <begin position="35"/>
        <end position="47"/>
    </location>
</feature>
<accession>A0ABW2GB46</accession>
<evidence type="ECO:0000313" key="3">
    <source>
        <dbReference type="Proteomes" id="UP001596435"/>
    </source>
</evidence>
<name>A0ABW2GB46_9ACTN</name>
<dbReference type="RefSeq" id="WP_380233244.1">
    <property type="nucleotide sequence ID" value="NZ_JBHTAJ010000170.1"/>
</dbReference>
<dbReference type="EMBL" id="JBHTAJ010000170">
    <property type="protein sequence ID" value="MFC7185261.1"/>
    <property type="molecule type" value="Genomic_DNA"/>
</dbReference>
<sequence>MSAHRPYQGRDRAEGRGGGRDRGAGRAGRRRPDGRAGPPGRVGRARGAPFRHPVALALAAAPEAFERLRRHRLYGDGDYSSYLRRTELRLRAMRGLGMDVHLRLLEPAGYESFCAERLLAPGDPLAQAAYAADPEGAGAVLRYTGGRLAALLPVLVAEGRDRRRGAAVSAALLDAVEGAAGSEAALTAALRRAARTFLALAAGAGPGWHRAVLPATGPPGGVLAEIGFAAAGGRLTADADAVEVFCLALADPRVGAGRAPAG</sequence>
<protein>
    <submittedName>
        <fullName evidence="2">Uncharacterized protein</fullName>
    </submittedName>
</protein>
<gene>
    <name evidence="2" type="ORF">ACFQMG_37555</name>
</gene>
<evidence type="ECO:0000313" key="2">
    <source>
        <dbReference type="EMBL" id="MFC7185261.1"/>
    </source>
</evidence>
<proteinExistence type="predicted"/>
<feature type="region of interest" description="Disordered" evidence="1">
    <location>
        <begin position="1"/>
        <end position="47"/>
    </location>
</feature>